<keyword evidence="1" id="KW-0812">Transmembrane</keyword>
<dbReference type="EMBL" id="JABRWQ010000004">
    <property type="protein sequence ID" value="NRD23602.1"/>
    <property type="molecule type" value="Genomic_DNA"/>
</dbReference>
<proteinExistence type="predicted"/>
<sequence>MQILFPETSKQLMVVMAPGAIFELNFGIWLLVKGVKIK</sequence>
<feature type="transmembrane region" description="Helical" evidence="1">
    <location>
        <begin position="12"/>
        <end position="32"/>
    </location>
</feature>
<evidence type="ECO:0000313" key="2">
    <source>
        <dbReference type="EMBL" id="NRD23602.1"/>
    </source>
</evidence>
<keyword evidence="1" id="KW-1133">Transmembrane helix</keyword>
<name>A0ABX2E6A6_9FLAO</name>
<keyword evidence="1" id="KW-0472">Membrane</keyword>
<comment type="caution">
    <text evidence="2">The sequence shown here is derived from an EMBL/GenBank/DDBJ whole genome shotgun (WGS) entry which is preliminary data.</text>
</comment>
<evidence type="ECO:0000256" key="1">
    <source>
        <dbReference type="SAM" id="Phobius"/>
    </source>
</evidence>
<evidence type="ECO:0000313" key="3">
    <source>
        <dbReference type="Proteomes" id="UP000805085"/>
    </source>
</evidence>
<accession>A0ABX2E6A6</accession>
<keyword evidence="3" id="KW-1185">Reference proteome</keyword>
<protein>
    <submittedName>
        <fullName evidence="2">Uncharacterized protein</fullName>
    </submittedName>
</protein>
<reference evidence="2 3" key="1">
    <citation type="journal article" date="2015" name="Int. J. Syst. Evol. Microbiol.">
        <title>Winogradskyella litoriviva sp. nov., isolated from coastal seawater.</title>
        <authorList>
            <person name="Nedashkovskaya O.I."/>
            <person name="Kukhlevskiy A.D."/>
            <person name="Zhukova N.V."/>
            <person name="Kim S.J."/>
            <person name="Rhee S.K."/>
            <person name="Mikhailov V.V."/>
        </authorList>
    </citation>
    <scope>NUCLEOTIDE SEQUENCE [LARGE SCALE GENOMIC DNA]</scope>
    <source>
        <strain evidence="2 3">KMM6491</strain>
    </source>
</reference>
<dbReference type="Proteomes" id="UP000805085">
    <property type="component" value="Unassembled WGS sequence"/>
</dbReference>
<gene>
    <name evidence="2" type="ORF">HNV10_10145</name>
</gene>
<organism evidence="2 3">
    <name type="scientific">Winogradskyella litoriviva</name>
    <dbReference type="NCBI Taxonomy" id="1220182"/>
    <lineage>
        <taxon>Bacteria</taxon>
        <taxon>Pseudomonadati</taxon>
        <taxon>Bacteroidota</taxon>
        <taxon>Flavobacteriia</taxon>
        <taxon>Flavobacteriales</taxon>
        <taxon>Flavobacteriaceae</taxon>
        <taxon>Winogradskyella</taxon>
    </lineage>
</organism>